<evidence type="ECO:0000313" key="7">
    <source>
        <dbReference type="Proteomes" id="UP000381693"/>
    </source>
</evidence>
<dbReference type="Gene3D" id="3.60.15.10">
    <property type="entry name" value="Ribonuclease Z/Hydroxyacylglutathione hydrolase-like"/>
    <property type="match status" value="1"/>
</dbReference>
<dbReference type="EMBL" id="CABFUZ020000116">
    <property type="protein sequence ID" value="VVM06441.1"/>
    <property type="molecule type" value="Genomic_DNA"/>
</dbReference>
<gene>
    <name evidence="6" type="primary">gloB/HAGH</name>
    <name evidence="6" type="ORF">MAMC_01091</name>
</gene>
<evidence type="ECO:0000256" key="4">
    <source>
        <dbReference type="ARBA" id="ARBA00022833"/>
    </source>
</evidence>
<dbReference type="AlphaFoldDB" id="A0A5E6MDV3"/>
<dbReference type="Proteomes" id="UP000381693">
    <property type="component" value="Unassembled WGS sequence"/>
</dbReference>
<protein>
    <submittedName>
        <fullName evidence="6">Partial hydroxyacylglutathione hydrolase</fullName>
        <ecNumber evidence="6">3.1.2.6</ecNumber>
    </submittedName>
</protein>
<dbReference type="GO" id="GO:0046872">
    <property type="term" value="F:metal ion binding"/>
    <property type="evidence" value="ECO:0007669"/>
    <property type="project" value="UniProtKB-KW"/>
</dbReference>
<keyword evidence="4" id="KW-0862">Zinc</keyword>
<evidence type="ECO:0000256" key="3">
    <source>
        <dbReference type="ARBA" id="ARBA00022801"/>
    </source>
</evidence>
<evidence type="ECO:0000256" key="1">
    <source>
        <dbReference type="ARBA" id="ARBA00001947"/>
    </source>
</evidence>
<dbReference type="InterPro" id="IPR036866">
    <property type="entry name" value="RibonucZ/Hydroxyglut_hydro"/>
</dbReference>
<feature type="region of interest" description="Disordered" evidence="5">
    <location>
        <begin position="44"/>
        <end position="68"/>
    </location>
</feature>
<dbReference type="EC" id="3.1.2.6" evidence="6"/>
<dbReference type="InterPro" id="IPR051453">
    <property type="entry name" value="MBL_Glyoxalase_II"/>
</dbReference>
<dbReference type="SUPFAM" id="SSF56281">
    <property type="entry name" value="Metallo-hydrolase/oxidoreductase"/>
    <property type="match status" value="1"/>
</dbReference>
<evidence type="ECO:0000256" key="5">
    <source>
        <dbReference type="SAM" id="MobiDB-lite"/>
    </source>
</evidence>
<feature type="non-terminal residue" evidence="6">
    <location>
        <position position="1"/>
    </location>
</feature>
<keyword evidence="3 6" id="KW-0378">Hydrolase</keyword>
<dbReference type="PANTHER" id="PTHR46233:SF3">
    <property type="entry name" value="HYDROXYACYLGLUTATHIONE HYDROLASE GLOC"/>
    <property type="match status" value="1"/>
</dbReference>
<name>A0A5E6MDV3_9BACT</name>
<accession>A0A5E6MDV3</accession>
<organism evidence="6 7">
    <name type="scientific">Methylacidimicrobium cyclopophantes</name>
    <dbReference type="NCBI Taxonomy" id="1041766"/>
    <lineage>
        <taxon>Bacteria</taxon>
        <taxon>Pseudomonadati</taxon>
        <taxon>Verrucomicrobiota</taxon>
        <taxon>Methylacidimicrobium</taxon>
    </lineage>
</organism>
<dbReference type="GO" id="GO:0004416">
    <property type="term" value="F:hydroxyacylglutathione hydrolase activity"/>
    <property type="evidence" value="ECO:0007669"/>
    <property type="project" value="UniProtKB-EC"/>
</dbReference>
<sequence length="68" mass="7450">RLFGGDILFAGGVGRWDIPGGSRKDLIEGIRRYLLPLPPETEVYPGHGRSTTIGAEREANPFLQEGRS</sequence>
<proteinExistence type="predicted"/>
<evidence type="ECO:0000256" key="2">
    <source>
        <dbReference type="ARBA" id="ARBA00022723"/>
    </source>
</evidence>
<reference evidence="6" key="1">
    <citation type="submission" date="2019-09" db="EMBL/GenBank/DDBJ databases">
        <authorList>
            <person name="Cremers G."/>
        </authorList>
    </citation>
    <scope>NUCLEOTIDE SEQUENCE [LARGE SCALE GENOMIC DNA]</scope>
    <source>
        <strain evidence="6">3B</strain>
    </source>
</reference>
<comment type="cofactor">
    <cofactor evidence="1">
        <name>Zn(2+)</name>
        <dbReference type="ChEBI" id="CHEBI:29105"/>
    </cofactor>
</comment>
<evidence type="ECO:0000313" key="6">
    <source>
        <dbReference type="EMBL" id="VVM06441.1"/>
    </source>
</evidence>
<comment type="caution">
    <text evidence="6">The sequence shown here is derived from an EMBL/GenBank/DDBJ whole genome shotgun (WGS) entry which is preliminary data.</text>
</comment>
<keyword evidence="2" id="KW-0479">Metal-binding</keyword>
<dbReference type="PANTHER" id="PTHR46233">
    <property type="entry name" value="HYDROXYACYLGLUTATHIONE HYDROLASE GLOC"/>
    <property type="match status" value="1"/>
</dbReference>
<keyword evidence="7" id="KW-1185">Reference proteome</keyword>